<organism evidence="1 2">
    <name type="scientific">Sphagnum jensenii</name>
    <dbReference type="NCBI Taxonomy" id="128206"/>
    <lineage>
        <taxon>Eukaryota</taxon>
        <taxon>Viridiplantae</taxon>
        <taxon>Streptophyta</taxon>
        <taxon>Embryophyta</taxon>
        <taxon>Bryophyta</taxon>
        <taxon>Sphagnophytina</taxon>
        <taxon>Sphagnopsida</taxon>
        <taxon>Sphagnales</taxon>
        <taxon>Sphagnaceae</taxon>
        <taxon>Sphagnum</taxon>
    </lineage>
</organism>
<name>A0ABP1BW47_9BRYO</name>
<sequence length="110" mass="12197">MAAAAVYPIVFVWPATVHGSGYSEASYGRCLCVFFFIPFRLTRNENGPISCIRFRAIVAILMIIPVCLRLLQRGGGAIVKSGNTNDLLLSCEWIHYQHVLRRVSVLSVGQ</sequence>
<proteinExistence type="predicted"/>
<protein>
    <recommendedName>
        <fullName evidence="3">Secreted protein</fullName>
    </recommendedName>
</protein>
<evidence type="ECO:0000313" key="1">
    <source>
        <dbReference type="EMBL" id="CAK9880644.1"/>
    </source>
</evidence>
<dbReference type="EMBL" id="OZ023709">
    <property type="protein sequence ID" value="CAK9880644.1"/>
    <property type="molecule type" value="Genomic_DNA"/>
</dbReference>
<gene>
    <name evidence="1" type="ORF">CSSPJE1EN2_LOCUS22043</name>
</gene>
<keyword evidence="2" id="KW-1185">Reference proteome</keyword>
<evidence type="ECO:0008006" key="3">
    <source>
        <dbReference type="Google" id="ProtNLM"/>
    </source>
</evidence>
<dbReference type="Proteomes" id="UP001497522">
    <property type="component" value="Chromosome 8"/>
</dbReference>
<accession>A0ABP1BW47</accession>
<evidence type="ECO:0000313" key="2">
    <source>
        <dbReference type="Proteomes" id="UP001497522"/>
    </source>
</evidence>
<reference evidence="1" key="1">
    <citation type="submission" date="2024-03" db="EMBL/GenBank/DDBJ databases">
        <authorList>
            <consortium name="ELIXIR-Norway"/>
            <consortium name="Elixir Norway"/>
        </authorList>
    </citation>
    <scope>NUCLEOTIDE SEQUENCE</scope>
</reference>